<evidence type="ECO:0000259" key="1">
    <source>
        <dbReference type="Pfam" id="PF00156"/>
    </source>
</evidence>
<accession>A0A1I4ZZ95</accession>
<dbReference type="SUPFAM" id="SSF53271">
    <property type="entry name" value="PRTase-like"/>
    <property type="match status" value="1"/>
</dbReference>
<gene>
    <name evidence="2" type="ORF">SAMN05444143_1209</name>
</gene>
<sequence>MKGFFLISFYLLPFLETILSITFIRILFIAKSKFVYLYTKQNYTMNQKVLLTSKEVNIILNRLACQLIEKHLDFSETILIGIQPRGTFLAKRLKSILENDYQVANIKIGFLDITFFRDDFRRTDKPLEANITQIDFLVENKKVIFVDDVLYTGRSIRAALTAIQSFGRPSGIELLTLIDRRFSRDLPIQPDYRGRQVDAINDEKVKVTWAEQGGEDGVFLINNNQ</sequence>
<feature type="domain" description="Phosphoribosyltransferase" evidence="1">
    <location>
        <begin position="50"/>
        <end position="205"/>
    </location>
</feature>
<name>A0A1I4ZZ95_9FLAO</name>
<organism evidence="2 3">
    <name type="scientific">Flavobacterium succinicans</name>
    <dbReference type="NCBI Taxonomy" id="29536"/>
    <lineage>
        <taxon>Bacteria</taxon>
        <taxon>Pseudomonadati</taxon>
        <taxon>Bacteroidota</taxon>
        <taxon>Flavobacteriia</taxon>
        <taxon>Flavobacteriales</taxon>
        <taxon>Flavobacteriaceae</taxon>
        <taxon>Flavobacterium</taxon>
    </lineage>
</organism>
<reference evidence="3" key="1">
    <citation type="submission" date="2016-10" db="EMBL/GenBank/DDBJ databases">
        <authorList>
            <person name="Varghese N."/>
            <person name="Submissions S."/>
        </authorList>
    </citation>
    <scope>NUCLEOTIDE SEQUENCE [LARGE SCALE GENOMIC DNA]</scope>
    <source>
        <strain evidence="3">DSM 4002</strain>
    </source>
</reference>
<evidence type="ECO:0000313" key="3">
    <source>
        <dbReference type="Proteomes" id="UP000182961"/>
    </source>
</evidence>
<dbReference type="Gene3D" id="3.40.50.2020">
    <property type="match status" value="1"/>
</dbReference>
<dbReference type="PANTHER" id="PTHR11608:SF0">
    <property type="entry name" value="BIFUNCTIONAL PROTEIN PYRR"/>
    <property type="match status" value="1"/>
</dbReference>
<dbReference type="Pfam" id="PF00156">
    <property type="entry name" value="Pribosyltran"/>
    <property type="match status" value="1"/>
</dbReference>
<dbReference type="NCBIfam" id="NF003549">
    <property type="entry name" value="PRK05205.1-5"/>
    <property type="match status" value="1"/>
</dbReference>
<dbReference type="STRING" id="29536.FLB_10230"/>
<dbReference type="InterPro" id="IPR029057">
    <property type="entry name" value="PRTase-like"/>
</dbReference>
<dbReference type="CDD" id="cd06223">
    <property type="entry name" value="PRTases_typeI"/>
    <property type="match status" value="1"/>
</dbReference>
<keyword evidence="2" id="KW-0808">Transferase</keyword>
<dbReference type="EMBL" id="FOUT01000020">
    <property type="protein sequence ID" value="SFN55541.1"/>
    <property type="molecule type" value="Genomic_DNA"/>
</dbReference>
<dbReference type="GO" id="GO:0016757">
    <property type="term" value="F:glycosyltransferase activity"/>
    <property type="evidence" value="ECO:0007669"/>
    <property type="project" value="UniProtKB-KW"/>
</dbReference>
<protein>
    <submittedName>
        <fullName evidence="2">Pyrimidine operon attenuation protein / uracil phosphoribosyltransferase</fullName>
    </submittedName>
</protein>
<dbReference type="InterPro" id="IPR050137">
    <property type="entry name" value="PyrR_bifunctional"/>
</dbReference>
<dbReference type="PANTHER" id="PTHR11608">
    <property type="entry name" value="BIFUNCTIONAL PROTEIN PYRR"/>
    <property type="match status" value="1"/>
</dbReference>
<evidence type="ECO:0000313" key="2">
    <source>
        <dbReference type="EMBL" id="SFN55541.1"/>
    </source>
</evidence>
<dbReference type="Proteomes" id="UP000182961">
    <property type="component" value="Unassembled WGS sequence"/>
</dbReference>
<dbReference type="AlphaFoldDB" id="A0A1I4ZZ95"/>
<keyword evidence="3" id="KW-1185">Reference proteome</keyword>
<keyword evidence="2" id="KW-0328">Glycosyltransferase</keyword>
<proteinExistence type="predicted"/>
<dbReference type="eggNOG" id="COG2065">
    <property type="taxonomic scope" value="Bacteria"/>
</dbReference>
<dbReference type="InterPro" id="IPR000836">
    <property type="entry name" value="PRTase_dom"/>
</dbReference>